<dbReference type="EMBL" id="VLTL01000163">
    <property type="protein sequence ID" value="KAA0157887.1"/>
    <property type="molecule type" value="Genomic_DNA"/>
</dbReference>
<evidence type="ECO:0000256" key="1">
    <source>
        <dbReference type="SAM" id="MobiDB-lite"/>
    </source>
</evidence>
<accession>A0A5A8CZP5</accession>
<dbReference type="Gene3D" id="3.40.50.410">
    <property type="entry name" value="von Willebrand factor, type A domain"/>
    <property type="match status" value="1"/>
</dbReference>
<protein>
    <recommendedName>
        <fullName evidence="4">VWFA domain-containing protein</fullName>
    </recommendedName>
</protein>
<evidence type="ECO:0008006" key="4">
    <source>
        <dbReference type="Google" id="ProtNLM"/>
    </source>
</evidence>
<dbReference type="CDD" id="cd00198">
    <property type="entry name" value="vWFA"/>
    <property type="match status" value="1"/>
</dbReference>
<evidence type="ECO:0000313" key="3">
    <source>
        <dbReference type="Proteomes" id="UP000324907"/>
    </source>
</evidence>
<dbReference type="AlphaFoldDB" id="A0A5A8CZP5"/>
<feature type="compositionally biased region" description="Low complexity" evidence="1">
    <location>
        <begin position="347"/>
        <end position="359"/>
    </location>
</feature>
<name>A0A5A8CZP5_CAFRO</name>
<dbReference type="SUPFAM" id="SSF53300">
    <property type="entry name" value="vWA-like"/>
    <property type="match status" value="1"/>
</dbReference>
<dbReference type="Proteomes" id="UP000324907">
    <property type="component" value="Unassembled WGS sequence"/>
</dbReference>
<evidence type="ECO:0000313" key="2">
    <source>
        <dbReference type="EMBL" id="KAA0157887.1"/>
    </source>
</evidence>
<feature type="region of interest" description="Disordered" evidence="1">
    <location>
        <begin position="347"/>
        <end position="369"/>
    </location>
</feature>
<gene>
    <name evidence="2" type="ORF">FNF28_06463</name>
</gene>
<dbReference type="InterPro" id="IPR036465">
    <property type="entry name" value="vWFA_dom_sf"/>
</dbReference>
<comment type="caution">
    <text evidence="2">The sequence shown here is derived from an EMBL/GenBank/DDBJ whole genome shotgun (WGS) entry which is preliminary data.</text>
</comment>
<sequence>MRAPAPVIIRDDPASGVSAPRAFDFARADASIPKLEELTKAGVSLPPVEYASDALLRWKQEAVSEFDRLGRLGGAGTPDEAREERLVHAAAAEWARFESRDIGSGGLRLVPLLTDALSEGMFSVNRFTRRKPDVRGSSLSMRGLIRFLLTNGSYKKIYQRPLAGPRREYKLCVAFDRSASMMGGAARMSAYAVFAFLAAIKNVGLDTNTTILAFGDSVELVKPDGLPLDARAVYRLLLACQPKKGFSESASLDADAIAVGMGLLQASSARGPSKMFVFTDGYTARPSRLPFTLQAAADSGVDVIAMGVGTGTAGSGLPTAFQNWLAVDQPNLMPQALLAWASGRSGGASAPGRALASPRTAGAPAWRPP</sequence>
<reference evidence="2 3" key="1">
    <citation type="submission" date="2019-07" db="EMBL/GenBank/DDBJ databases">
        <title>Genomes of Cafeteria roenbergensis.</title>
        <authorList>
            <person name="Fischer M.G."/>
            <person name="Hackl T."/>
            <person name="Roman M."/>
        </authorList>
    </citation>
    <scope>NUCLEOTIDE SEQUENCE [LARGE SCALE GENOMIC DNA]</scope>
    <source>
        <strain evidence="2 3">RCC970-E3</strain>
    </source>
</reference>
<organism evidence="2 3">
    <name type="scientific">Cafeteria roenbergensis</name>
    <name type="common">Marine flagellate</name>
    <dbReference type="NCBI Taxonomy" id="33653"/>
    <lineage>
        <taxon>Eukaryota</taxon>
        <taxon>Sar</taxon>
        <taxon>Stramenopiles</taxon>
        <taxon>Bigyra</taxon>
        <taxon>Opalozoa</taxon>
        <taxon>Bicosoecida</taxon>
        <taxon>Cafeteriaceae</taxon>
        <taxon>Cafeteria</taxon>
    </lineage>
</organism>
<proteinExistence type="predicted"/>